<comment type="similarity">
    <text evidence="1 10">Belongs to the class-I aminoacyl-tRNA synthetase family.</text>
</comment>
<dbReference type="PANTHER" id="PTHR43766:SF1">
    <property type="entry name" value="TRYPTOPHAN--TRNA LIGASE, MITOCHONDRIAL"/>
    <property type="match status" value="1"/>
</dbReference>
<evidence type="ECO:0000313" key="11">
    <source>
        <dbReference type="EMBL" id="EKD66634.1"/>
    </source>
</evidence>
<dbReference type="GO" id="GO:0006436">
    <property type="term" value="P:tryptophanyl-tRNA aminoacylation"/>
    <property type="evidence" value="ECO:0007669"/>
    <property type="project" value="UniProtKB-UniRule"/>
</dbReference>
<dbReference type="InterPro" id="IPR002305">
    <property type="entry name" value="aa-tRNA-synth_Ic"/>
</dbReference>
<dbReference type="NCBIfam" id="TIGR00233">
    <property type="entry name" value="trpS"/>
    <property type="match status" value="1"/>
</dbReference>
<dbReference type="SUPFAM" id="SSF52374">
    <property type="entry name" value="Nucleotidylyl transferase"/>
    <property type="match status" value="1"/>
</dbReference>
<reference evidence="11" key="1">
    <citation type="journal article" date="2012" name="Science">
        <title>Fermentation, hydrogen, and sulfur metabolism in multiple uncultivated bacterial phyla.</title>
        <authorList>
            <person name="Wrighton K.C."/>
            <person name="Thomas B.C."/>
            <person name="Sharon I."/>
            <person name="Miller C.S."/>
            <person name="Castelle C.J."/>
            <person name="VerBerkmoes N.C."/>
            <person name="Wilkins M.J."/>
            <person name="Hettich R.L."/>
            <person name="Lipton M.S."/>
            <person name="Williams K.H."/>
            <person name="Long P.E."/>
            <person name="Banfield J.F."/>
        </authorList>
    </citation>
    <scope>NUCLEOTIDE SEQUENCE [LARGE SCALE GENOMIC DNA]</scope>
</reference>
<dbReference type="AlphaFoldDB" id="K2BWV6"/>
<keyword evidence="4 10" id="KW-0547">Nucleotide-binding</keyword>
<keyword evidence="5 10" id="KW-0067">ATP-binding</keyword>
<dbReference type="EC" id="6.1.1.2" evidence="2 9"/>
<keyword evidence="6 10" id="KW-0648">Protein biosynthesis</keyword>
<dbReference type="InterPro" id="IPR050203">
    <property type="entry name" value="Trp-tRNA_synthetase"/>
</dbReference>
<evidence type="ECO:0000256" key="9">
    <source>
        <dbReference type="NCBIfam" id="TIGR00233"/>
    </source>
</evidence>
<dbReference type="PRINTS" id="PR01039">
    <property type="entry name" value="TRNASYNTHTRP"/>
</dbReference>
<evidence type="ECO:0000256" key="10">
    <source>
        <dbReference type="RuleBase" id="RU363036"/>
    </source>
</evidence>
<dbReference type="InterPro" id="IPR014729">
    <property type="entry name" value="Rossmann-like_a/b/a_fold"/>
</dbReference>
<organism evidence="11">
    <name type="scientific">uncultured bacterium</name>
    <name type="common">gcode 4</name>
    <dbReference type="NCBI Taxonomy" id="1234023"/>
    <lineage>
        <taxon>Bacteria</taxon>
        <taxon>environmental samples</taxon>
    </lineage>
</organism>
<dbReference type="Gene3D" id="1.10.240.10">
    <property type="entry name" value="Tyrosyl-Transfer RNA Synthetase"/>
    <property type="match status" value="1"/>
</dbReference>
<dbReference type="GO" id="GO:0004830">
    <property type="term" value="F:tryptophan-tRNA ligase activity"/>
    <property type="evidence" value="ECO:0007669"/>
    <property type="project" value="UniProtKB-UniRule"/>
</dbReference>
<sequence length="372" mass="43567">MITTQTKNTPHVIKSIEELNKKAGDKVLNCLTGMRPSGRLHLGHYKWALENWLKLQESPNIKNNFLIADYQVLGDHLGETERLRTSVIDMVIDWLAVGLDPNKSNFIVQSYVPEFAELFNLLTMFVPYSLATNNPTLKDEMKKIELRWSKENSSISLGFINYPVSQVADIMLPRGWIVPVWEDQIPHIELARKIIKKVNTMYGTNYPLPLALISENPRLVGTDGNDKMSKSLGNTIYLTATLKEITTWVNSMYTDTGKTSIESKWNIEKHVVFKYLDIFYNDKKHIKDLKKRYIEWWPNSLWDWEIKKLLIQVLEELISPIRERREYYKNNMDLVISAIEKWSLNARIEWQKLLTELKEKMGILDYGREFRN</sequence>
<comment type="catalytic activity">
    <reaction evidence="8">
        <text>tRNA(Trp) + L-tryptophan + ATP = L-tryptophyl-tRNA(Trp) + AMP + diphosphate + H(+)</text>
        <dbReference type="Rhea" id="RHEA:24080"/>
        <dbReference type="Rhea" id="RHEA-COMP:9671"/>
        <dbReference type="Rhea" id="RHEA-COMP:9705"/>
        <dbReference type="ChEBI" id="CHEBI:15378"/>
        <dbReference type="ChEBI" id="CHEBI:30616"/>
        <dbReference type="ChEBI" id="CHEBI:33019"/>
        <dbReference type="ChEBI" id="CHEBI:57912"/>
        <dbReference type="ChEBI" id="CHEBI:78442"/>
        <dbReference type="ChEBI" id="CHEBI:78535"/>
        <dbReference type="ChEBI" id="CHEBI:456215"/>
        <dbReference type="EC" id="6.1.1.2"/>
    </reaction>
</comment>
<evidence type="ECO:0000256" key="1">
    <source>
        <dbReference type="ARBA" id="ARBA00005594"/>
    </source>
</evidence>
<evidence type="ECO:0000256" key="7">
    <source>
        <dbReference type="ARBA" id="ARBA00023146"/>
    </source>
</evidence>
<evidence type="ECO:0000256" key="6">
    <source>
        <dbReference type="ARBA" id="ARBA00022917"/>
    </source>
</evidence>
<proteinExistence type="inferred from homology"/>
<gene>
    <name evidence="11" type="ORF">ACD_49C00026G0009</name>
</gene>
<dbReference type="GO" id="GO:0005524">
    <property type="term" value="F:ATP binding"/>
    <property type="evidence" value="ECO:0007669"/>
    <property type="project" value="UniProtKB-KW"/>
</dbReference>
<dbReference type="InterPro" id="IPR001412">
    <property type="entry name" value="aa-tRNA-synth_I_CS"/>
</dbReference>
<accession>K2BWV6</accession>
<dbReference type="Pfam" id="PF00579">
    <property type="entry name" value="tRNA-synt_1b"/>
    <property type="match status" value="1"/>
</dbReference>
<evidence type="ECO:0000256" key="4">
    <source>
        <dbReference type="ARBA" id="ARBA00022741"/>
    </source>
</evidence>
<dbReference type="FunFam" id="1.10.240.10:FF:000005">
    <property type="entry name" value="Tryptophan--tRNA ligase"/>
    <property type="match status" value="1"/>
</dbReference>
<protein>
    <recommendedName>
        <fullName evidence="2 9">Tryptophan--tRNA ligase</fullName>
        <ecNumber evidence="2 9">6.1.1.2</ecNumber>
    </recommendedName>
</protein>
<comment type="caution">
    <text evidence="11">The sequence shown here is derived from an EMBL/GenBank/DDBJ whole genome shotgun (WGS) entry which is preliminary data.</text>
</comment>
<keyword evidence="3 10" id="KW-0436">Ligase</keyword>
<dbReference type="PROSITE" id="PS00178">
    <property type="entry name" value="AA_TRNA_LIGASE_I"/>
    <property type="match status" value="1"/>
</dbReference>
<evidence type="ECO:0000256" key="2">
    <source>
        <dbReference type="ARBA" id="ARBA00013161"/>
    </source>
</evidence>
<evidence type="ECO:0000256" key="5">
    <source>
        <dbReference type="ARBA" id="ARBA00022840"/>
    </source>
</evidence>
<name>K2BWV6_9BACT</name>
<dbReference type="Gene3D" id="3.40.50.620">
    <property type="entry name" value="HUPs"/>
    <property type="match status" value="1"/>
</dbReference>
<evidence type="ECO:0000256" key="8">
    <source>
        <dbReference type="ARBA" id="ARBA00049929"/>
    </source>
</evidence>
<dbReference type="GO" id="GO:0005829">
    <property type="term" value="C:cytosol"/>
    <property type="evidence" value="ECO:0007669"/>
    <property type="project" value="TreeGrafter"/>
</dbReference>
<keyword evidence="7 10" id="KW-0030">Aminoacyl-tRNA synthetase</keyword>
<dbReference type="InterPro" id="IPR002306">
    <property type="entry name" value="Trp-tRNA-ligase"/>
</dbReference>
<dbReference type="PANTHER" id="PTHR43766">
    <property type="entry name" value="TRYPTOPHAN--TRNA LIGASE, MITOCHONDRIAL"/>
    <property type="match status" value="1"/>
</dbReference>
<dbReference type="EMBL" id="AMFJ01021612">
    <property type="protein sequence ID" value="EKD66634.1"/>
    <property type="molecule type" value="Genomic_DNA"/>
</dbReference>
<evidence type="ECO:0000256" key="3">
    <source>
        <dbReference type="ARBA" id="ARBA00022598"/>
    </source>
</evidence>